<dbReference type="PROSITE" id="PS50157">
    <property type="entry name" value="ZINC_FINGER_C2H2_2"/>
    <property type="match status" value="1"/>
</dbReference>
<organism evidence="3 4">
    <name type="scientific">Diutina rugosa</name>
    <name type="common">Yeast</name>
    <name type="synonym">Candida rugosa</name>
    <dbReference type="NCBI Taxonomy" id="5481"/>
    <lineage>
        <taxon>Eukaryota</taxon>
        <taxon>Fungi</taxon>
        <taxon>Dikarya</taxon>
        <taxon>Ascomycota</taxon>
        <taxon>Saccharomycotina</taxon>
        <taxon>Pichiomycetes</taxon>
        <taxon>Debaryomycetaceae</taxon>
        <taxon>Diutina</taxon>
    </lineage>
</organism>
<evidence type="ECO:0000313" key="3">
    <source>
        <dbReference type="EMBL" id="KAA8908597.1"/>
    </source>
</evidence>
<sequence>MLQRHFKFDDDYVPIDRQEEVYKHEGTCECGYHGNSKTWLNDHVLKNKCPLLKPDAIVPPRPQYLCSICDRSFGREVDWLRHLQSHRGNWDFTCKFKHLGECGYRKEPFRKPWGCIRHMLNVHFKFDKLRNTSRLPTRRMYQSYGKCKCGYKGRAKIWVDDHVLGDQCPLIKEPSESDAGE</sequence>
<keyword evidence="1" id="KW-0863">Zinc-finger</keyword>
<evidence type="ECO:0000256" key="1">
    <source>
        <dbReference type="PROSITE-ProRule" id="PRU00042"/>
    </source>
</evidence>
<dbReference type="Pfam" id="PF12874">
    <property type="entry name" value="zf-met"/>
    <property type="match status" value="1"/>
</dbReference>
<protein>
    <recommendedName>
        <fullName evidence="2">C2H2-type domain-containing protein</fullName>
    </recommendedName>
</protein>
<keyword evidence="1" id="KW-0479">Metal-binding</keyword>
<keyword evidence="1" id="KW-0862">Zinc</keyword>
<dbReference type="InterPro" id="IPR036236">
    <property type="entry name" value="Znf_C2H2_sf"/>
</dbReference>
<comment type="caution">
    <text evidence="3">The sequence shown here is derived from an EMBL/GenBank/DDBJ whole genome shotgun (WGS) entry which is preliminary data.</text>
</comment>
<dbReference type="AlphaFoldDB" id="A0A642UZU2"/>
<keyword evidence="4" id="KW-1185">Reference proteome</keyword>
<accession>A0A642UZU2</accession>
<dbReference type="InterPro" id="IPR013087">
    <property type="entry name" value="Znf_C2H2_type"/>
</dbReference>
<dbReference type="SMART" id="SM00355">
    <property type="entry name" value="ZnF_C2H2"/>
    <property type="match status" value="1"/>
</dbReference>
<dbReference type="GO" id="GO:0008270">
    <property type="term" value="F:zinc ion binding"/>
    <property type="evidence" value="ECO:0007669"/>
    <property type="project" value="UniProtKB-KW"/>
</dbReference>
<dbReference type="OrthoDB" id="40579at2759"/>
<dbReference type="Gene3D" id="3.30.160.60">
    <property type="entry name" value="Classic Zinc Finger"/>
    <property type="match status" value="1"/>
</dbReference>
<evidence type="ECO:0000313" key="4">
    <source>
        <dbReference type="Proteomes" id="UP000449547"/>
    </source>
</evidence>
<dbReference type="VEuPathDB" id="FungiDB:DIURU_000140"/>
<dbReference type="SUPFAM" id="SSF57667">
    <property type="entry name" value="beta-beta-alpha zinc fingers"/>
    <property type="match status" value="1"/>
</dbReference>
<feature type="domain" description="C2H2-type" evidence="2">
    <location>
        <begin position="64"/>
        <end position="91"/>
    </location>
</feature>
<proteinExistence type="predicted"/>
<dbReference type="Proteomes" id="UP000449547">
    <property type="component" value="Unassembled WGS sequence"/>
</dbReference>
<gene>
    <name evidence="3" type="ORF">DIURU_000140</name>
</gene>
<evidence type="ECO:0000259" key="2">
    <source>
        <dbReference type="PROSITE" id="PS50157"/>
    </source>
</evidence>
<name>A0A642UZU2_DIURU</name>
<dbReference type="PROSITE" id="PS00028">
    <property type="entry name" value="ZINC_FINGER_C2H2_1"/>
    <property type="match status" value="1"/>
</dbReference>
<dbReference type="GeneID" id="54778793"/>
<dbReference type="RefSeq" id="XP_034015085.1">
    <property type="nucleotide sequence ID" value="XM_034153939.1"/>
</dbReference>
<reference evidence="3 4" key="1">
    <citation type="submission" date="2019-07" db="EMBL/GenBank/DDBJ databases">
        <title>Genome assembly of two rare yeast pathogens: Diutina rugosa and Trichomonascus ciferrii.</title>
        <authorList>
            <person name="Mixao V."/>
            <person name="Saus E."/>
            <person name="Hansen A."/>
            <person name="Lass-Flor C."/>
            <person name="Gabaldon T."/>
        </authorList>
    </citation>
    <scope>NUCLEOTIDE SEQUENCE [LARGE SCALE GENOMIC DNA]</scope>
    <source>
        <strain evidence="3 4">CBS 613</strain>
    </source>
</reference>
<dbReference type="EMBL" id="SWFT01000005">
    <property type="protein sequence ID" value="KAA8908597.1"/>
    <property type="molecule type" value="Genomic_DNA"/>
</dbReference>